<dbReference type="Proteomes" id="UP001642464">
    <property type="component" value="Unassembled WGS sequence"/>
</dbReference>
<dbReference type="EMBL" id="CAXAMM010039252">
    <property type="protein sequence ID" value="CAK9085164.1"/>
    <property type="molecule type" value="Genomic_DNA"/>
</dbReference>
<proteinExistence type="predicted"/>
<evidence type="ECO:0008006" key="3">
    <source>
        <dbReference type="Google" id="ProtNLM"/>
    </source>
</evidence>
<comment type="caution">
    <text evidence="1">The sequence shown here is derived from an EMBL/GenBank/DDBJ whole genome shotgun (WGS) entry which is preliminary data.</text>
</comment>
<reference evidence="1 2" key="1">
    <citation type="submission" date="2024-02" db="EMBL/GenBank/DDBJ databases">
        <authorList>
            <person name="Chen Y."/>
            <person name="Shah S."/>
            <person name="Dougan E. K."/>
            <person name="Thang M."/>
            <person name="Chan C."/>
        </authorList>
    </citation>
    <scope>NUCLEOTIDE SEQUENCE [LARGE SCALE GENOMIC DNA]</scope>
</reference>
<gene>
    <name evidence="1" type="ORF">SCF082_LOCUS40347</name>
</gene>
<evidence type="ECO:0000313" key="2">
    <source>
        <dbReference type="Proteomes" id="UP001642464"/>
    </source>
</evidence>
<sequence length="359" mass="39641">MASLSPKTPLQRREGGADRAPVLLVAPHATAELDTVASFVAGWPENRPEVAEEMNEWHDEGSGEAFEVCCTQLQAPGFRPILPRGLMDLNRGWLGRTEEAETLFGKGALSAWSKDGFSSERQKEHLKVGASELLETWYRNALHEIRMASELGHGMVEIHSYGDLGSTYDRLRGGRPLRRSEAAVVLSTPWATQLPVGLARLLPGDLRGTPKALERLVDEELERAGFHLGPSPYPAQGPWALSTRFLAARWFRWLAQKGHLPSATAEHLVTLAWCNEHDAETEQVATGQLDARNDHSRLQGVRELALRMGDWSHAASQLGDEFCKEAGCFTLVIEMRCDLVKSAEAFGTAIAEALRRYTA</sequence>
<organism evidence="1 2">
    <name type="scientific">Durusdinium trenchii</name>
    <dbReference type="NCBI Taxonomy" id="1381693"/>
    <lineage>
        <taxon>Eukaryota</taxon>
        <taxon>Sar</taxon>
        <taxon>Alveolata</taxon>
        <taxon>Dinophyceae</taxon>
        <taxon>Suessiales</taxon>
        <taxon>Symbiodiniaceae</taxon>
        <taxon>Durusdinium</taxon>
    </lineage>
</organism>
<protein>
    <recommendedName>
        <fullName evidence="3">N-formylglutamate amidohydrolase</fullName>
    </recommendedName>
</protein>
<accession>A0ABP0QB02</accession>
<keyword evidence="2" id="KW-1185">Reference proteome</keyword>
<evidence type="ECO:0000313" key="1">
    <source>
        <dbReference type="EMBL" id="CAK9085164.1"/>
    </source>
</evidence>
<name>A0ABP0QB02_9DINO</name>